<reference evidence="2" key="1">
    <citation type="submission" date="2016-03" db="EMBL/GenBank/DDBJ databases">
        <title>Mechanisms controlling the formation of the plant cell surface in tip-growing cells are functionally conserved among land plants.</title>
        <authorList>
            <person name="Honkanen S."/>
            <person name="Jones V.A."/>
            <person name="Morieri G."/>
            <person name="Champion C."/>
            <person name="Hetherington A.J."/>
            <person name="Kelly S."/>
            <person name="Saint-Marcoux D."/>
            <person name="Proust H."/>
            <person name="Prescott H."/>
            <person name="Dolan L."/>
        </authorList>
    </citation>
    <scope>NUCLEOTIDE SEQUENCE [LARGE SCALE GENOMIC DNA]</scope>
    <source>
        <tissue evidence="2">Whole gametophyte</tissue>
    </source>
</reference>
<keyword evidence="3" id="KW-1185">Reference proteome</keyword>
<evidence type="ECO:0000313" key="3">
    <source>
        <dbReference type="Proteomes" id="UP000077202"/>
    </source>
</evidence>
<evidence type="ECO:0000313" key="2">
    <source>
        <dbReference type="EMBL" id="OAE20000.1"/>
    </source>
</evidence>
<sequence length="93" mass="10351">MQCQVSAVEEQLIAAEAKLLEVEARNQQLTDHTDEALSAKVKQCLCAYVKWEIQMLKWTKLRELERCVTACSARGNRIGEDRNSAGVVTVGSV</sequence>
<dbReference type="AlphaFoldDB" id="A0A176VGM2"/>
<gene>
    <name evidence="2" type="ORF">AXG93_3213s1020</name>
</gene>
<organism evidence="2 3">
    <name type="scientific">Marchantia polymorpha subsp. ruderalis</name>
    <dbReference type="NCBI Taxonomy" id="1480154"/>
    <lineage>
        <taxon>Eukaryota</taxon>
        <taxon>Viridiplantae</taxon>
        <taxon>Streptophyta</taxon>
        <taxon>Embryophyta</taxon>
        <taxon>Marchantiophyta</taxon>
        <taxon>Marchantiopsida</taxon>
        <taxon>Marchantiidae</taxon>
        <taxon>Marchantiales</taxon>
        <taxon>Marchantiaceae</taxon>
        <taxon>Marchantia</taxon>
    </lineage>
</organism>
<name>A0A176VGM2_MARPO</name>
<comment type="caution">
    <text evidence="2">The sequence shown here is derived from an EMBL/GenBank/DDBJ whole genome shotgun (WGS) entry which is preliminary data.</text>
</comment>
<dbReference type="EMBL" id="LVLJ01003725">
    <property type="protein sequence ID" value="OAE20000.1"/>
    <property type="molecule type" value="Genomic_DNA"/>
</dbReference>
<evidence type="ECO:0000256" key="1">
    <source>
        <dbReference type="SAM" id="Coils"/>
    </source>
</evidence>
<protein>
    <submittedName>
        <fullName evidence="2">Uncharacterized protein</fullName>
    </submittedName>
</protein>
<dbReference type="Proteomes" id="UP000077202">
    <property type="component" value="Unassembled WGS sequence"/>
</dbReference>
<keyword evidence="1" id="KW-0175">Coiled coil</keyword>
<feature type="coiled-coil region" evidence="1">
    <location>
        <begin position="5"/>
        <end position="32"/>
    </location>
</feature>
<accession>A0A176VGM2</accession>
<proteinExistence type="predicted"/>